<sequence length="111" mass="12460">MRSSLFQQRVDVLLDRSITISVVSHGQANLVKALLSDLEKINTNLIREVIVTYNIPEIHDLFVTNAKLHVIKNNSPKGFAANHNAAFQQATGDYFCVLNPDIRLKDNPFVT</sequence>
<evidence type="ECO:0000313" key="2">
    <source>
        <dbReference type="EMBL" id="PTB84682.1"/>
    </source>
</evidence>
<dbReference type="AlphaFoldDB" id="A0A2T4CT54"/>
<dbReference type="Pfam" id="PF00535">
    <property type="entry name" value="Glycos_transf_2"/>
    <property type="match status" value="1"/>
</dbReference>
<protein>
    <recommendedName>
        <fullName evidence="1">Glycosyltransferase 2-like domain-containing protein</fullName>
    </recommendedName>
</protein>
<organism evidence="2">
    <name type="scientific">Pseudidiomarina aestuarii</name>
    <dbReference type="NCBI Taxonomy" id="624146"/>
    <lineage>
        <taxon>Bacteria</taxon>
        <taxon>Pseudomonadati</taxon>
        <taxon>Pseudomonadota</taxon>
        <taxon>Gammaproteobacteria</taxon>
        <taxon>Alteromonadales</taxon>
        <taxon>Idiomarinaceae</taxon>
        <taxon>Pseudidiomarina</taxon>
    </lineage>
</organism>
<feature type="non-terminal residue" evidence="2">
    <location>
        <position position="111"/>
    </location>
</feature>
<dbReference type="InterPro" id="IPR001173">
    <property type="entry name" value="Glyco_trans_2-like"/>
</dbReference>
<comment type="caution">
    <text evidence="2">The sequence shown here is derived from an EMBL/GenBank/DDBJ whole genome shotgun (WGS) entry which is preliminary data.</text>
</comment>
<dbReference type="Gene3D" id="3.90.550.10">
    <property type="entry name" value="Spore Coat Polysaccharide Biosynthesis Protein SpsA, Chain A"/>
    <property type="match status" value="1"/>
</dbReference>
<feature type="domain" description="Glycosyltransferase 2-like" evidence="1">
    <location>
        <begin position="57"/>
        <end position="105"/>
    </location>
</feature>
<reference evidence="2" key="1">
    <citation type="submission" date="2018-03" db="EMBL/GenBank/DDBJ databases">
        <title>Cross-interface Injection: A General Nanoliter Liquid Handling Method Applied to Single Cells Genome Amplification Automated Nanoliter Liquid Handling Applied to Single Cell Multiple Displacement Amplification.</title>
        <authorList>
            <person name="Yun J."/>
            <person name="Xu P."/>
            <person name="Xu J."/>
            <person name="Dai X."/>
            <person name="Wang Y."/>
            <person name="Zheng X."/>
            <person name="Cao C."/>
            <person name="Yi Q."/>
            <person name="Zhu Y."/>
            <person name="Wang L."/>
            <person name="Dong Z."/>
            <person name="Huang Y."/>
            <person name="Huang L."/>
            <person name="Du W."/>
        </authorList>
    </citation>
    <scope>NUCLEOTIDE SEQUENCE [LARGE SCALE GENOMIC DNA]</scope>
    <source>
        <strain evidence="2">Z-D3-2</strain>
    </source>
</reference>
<dbReference type="SUPFAM" id="SSF53448">
    <property type="entry name" value="Nucleotide-diphospho-sugar transferases"/>
    <property type="match status" value="1"/>
</dbReference>
<proteinExistence type="predicted"/>
<dbReference type="InterPro" id="IPR029044">
    <property type="entry name" value="Nucleotide-diphossugar_trans"/>
</dbReference>
<evidence type="ECO:0000259" key="1">
    <source>
        <dbReference type="Pfam" id="PF00535"/>
    </source>
</evidence>
<name>A0A2T4CT54_9GAMM</name>
<accession>A0A2T4CT54</accession>
<dbReference type="EMBL" id="PYVN01000177">
    <property type="protein sequence ID" value="PTB84682.1"/>
    <property type="molecule type" value="Genomic_DNA"/>
</dbReference>
<gene>
    <name evidence="2" type="ORF">C9940_05940</name>
</gene>